<dbReference type="InterPro" id="IPR040042">
    <property type="entry name" value="Branching_enz_MT3115-like"/>
</dbReference>
<dbReference type="Pfam" id="PF03065">
    <property type="entry name" value="Glyco_hydro_57"/>
    <property type="match status" value="1"/>
</dbReference>
<dbReference type="AlphaFoldDB" id="A0A0M0KL84"/>
<feature type="binding site" evidence="4">
    <location>
        <position position="235"/>
    </location>
    <ligand>
        <name>substrate</name>
    </ligand>
</feature>
<dbReference type="Pfam" id="PF00534">
    <property type="entry name" value="Glycos_transf_1"/>
    <property type="match status" value="1"/>
</dbReference>
<reference evidence="11" key="1">
    <citation type="submission" date="2015-08" db="EMBL/GenBank/DDBJ databases">
        <title>Complete DNA Sequence of Pseudomonas syringae pv. actinidiae, the Causal Agent of Kiwifruit Canker Disease.</title>
        <authorList>
            <person name="Rikkerink E.H.A."/>
            <person name="Fineran P.C."/>
        </authorList>
    </citation>
    <scope>NUCLEOTIDE SEQUENCE</scope>
    <source>
        <strain evidence="11">DSM 13666</strain>
    </source>
</reference>
<evidence type="ECO:0000259" key="9">
    <source>
        <dbReference type="Pfam" id="PF09210"/>
    </source>
</evidence>
<dbReference type="CDD" id="cd10792">
    <property type="entry name" value="GH57N_AmyC_like"/>
    <property type="match status" value="1"/>
</dbReference>
<evidence type="ECO:0000259" key="8">
    <source>
        <dbReference type="Pfam" id="PF03065"/>
    </source>
</evidence>
<dbReference type="PANTHER" id="PTHR41695">
    <property type="entry name" value="1,4-ALPHA-GLUCAN BRANCHING ENZYME RV3031-RELATED"/>
    <property type="match status" value="1"/>
</dbReference>
<dbReference type="InterPro" id="IPR027291">
    <property type="entry name" value="Glyco_hydro_38_N_sf"/>
</dbReference>
<feature type="coiled-coil region" evidence="6">
    <location>
        <begin position="72"/>
        <end position="99"/>
    </location>
</feature>
<feature type="active site" description="Proton donor" evidence="3">
    <location>
        <position position="344"/>
    </location>
</feature>
<evidence type="ECO:0000256" key="5">
    <source>
        <dbReference type="RuleBase" id="RU361196"/>
    </source>
</evidence>
<comment type="caution">
    <text evidence="11">The sequence shown here is derived from an EMBL/GenBank/DDBJ whole genome shotgun (WGS) entry which is preliminary data.</text>
</comment>
<sequence length="923" mass="106687">MREGYFSLVLHAHLPYVRHQEEDRLEERWLFEAMSETYIPLLWALEKLPVKHAVTISFTPPVMEMLSDPLVQTRYLNHLENTEQLLKKEEKRTNDQRTQNLVQFYKQRYEKLKATFLQWDRNLLIGFRTLMENEQCTLMTSAATHAFFPYLKTKEAIRAQVRHGIACFEQHFGKKPLGFWLPECAFSPGVDRILFEEGIRYTFVDEHAVLTADPTPHKGSSAPIYSPHGIALFPRHTELSAKVWSSTLGYPGDVDYREFYRDIAYDREWDYIKPHVHKDGIRIDTGLKYHRITGHTEEKDLYVREWAEKRVQEHANHFIGAIHHEIDQHGGQNFPPYVMVTPFDAELFGHWWFEGPEWIEALYEQGADRVSFITPELYLQRHYQDFQTAHVSFSTWGRDGYGHVWLNDHNAWMYRHYHRMEKDLAKIVAMYPQPTVLERQAIQQMVREWMLAVSSDWAFILDGQTAAQYASERFHEHVRRFDTIQSALLEDRIDSQWLKQMLAAFPFLETIDERVFLSPHDRYVQSKKETQPFEGTCSILMLSWEYPPHVVGGLSRHVDALSQALAKKGHEIHVVTAAMDGAPEYEKNGDVHIHRVSGLQPEREPFLDWVASLNLAMFEHVKKLYRFRPYDVIHAHDWLVSGAALALKHLFQTSLMATIHATEHGRNQGIHTELQQAIHDQEMKLVTEADQIIVCSQFMKEHVQSLFVPNPDKVAVIANGVAREQIEAARLQTISPENRFIVFSVGRIVQEKGFSLLIEAAAKCKELGEPIQFVVAGHGPLLADYQQQVKERHLEAWISFVGYISDSERNEWYHRADVCIFPSLYEPFGIVALEAMAAGTPTIVSDTGGLAEIVEHGDNGLKVPTGDVDAIVAQLLSLYRKPLLRAQIGFKGSQDVIEQYSWETIADQTEAILVKKMKRDIYA</sequence>
<evidence type="ECO:0000256" key="1">
    <source>
        <dbReference type="ARBA" id="ARBA00006821"/>
    </source>
</evidence>
<gene>
    <name evidence="11" type="ORF">AMD02_12355</name>
</gene>
<dbReference type="InterPro" id="IPR001296">
    <property type="entry name" value="Glyco_trans_1"/>
</dbReference>
<dbReference type="Gene3D" id="1.20.1430.10">
    <property type="entry name" value="Families 57/38 glycoside transferase, middle domain"/>
    <property type="match status" value="1"/>
</dbReference>
<dbReference type="GO" id="GO:0030979">
    <property type="term" value="P:alpha-glucan biosynthetic process"/>
    <property type="evidence" value="ECO:0007669"/>
    <property type="project" value="InterPro"/>
</dbReference>
<dbReference type="Pfam" id="PF13439">
    <property type="entry name" value="Glyco_transf_4"/>
    <property type="match status" value="1"/>
</dbReference>
<feature type="binding site" evidence="4">
    <location>
        <position position="456"/>
    </location>
    <ligand>
        <name>substrate</name>
    </ligand>
</feature>
<keyword evidence="6" id="KW-0175">Coiled coil</keyword>
<feature type="domain" description="Glycosyltransferase subfamily 4-like N-terminal" evidence="10">
    <location>
        <begin position="551"/>
        <end position="723"/>
    </location>
</feature>
<evidence type="ECO:0000259" key="10">
    <source>
        <dbReference type="Pfam" id="PF13439"/>
    </source>
</evidence>
<dbReference type="SUPFAM" id="SSF88713">
    <property type="entry name" value="Glycoside hydrolase/deacetylase"/>
    <property type="match status" value="1"/>
</dbReference>
<dbReference type="RefSeq" id="WP_053431496.1">
    <property type="nucleotide sequence ID" value="NZ_CP040441.1"/>
</dbReference>
<dbReference type="PANTHER" id="PTHR41695:SF1">
    <property type="entry name" value="1,4-ALPHA-GLUCAN BRANCHING ENZYME TK1436"/>
    <property type="match status" value="1"/>
</dbReference>
<feature type="domain" description="Glycosyl transferase family 1" evidence="7">
    <location>
        <begin position="729"/>
        <end position="890"/>
    </location>
</feature>
<keyword evidence="2 5" id="KW-0119">Carbohydrate metabolism</keyword>
<dbReference type="Gene3D" id="3.40.50.2000">
    <property type="entry name" value="Glycogen Phosphorylase B"/>
    <property type="match status" value="2"/>
</dbReference>
<evidence type="ECO:0000259" key="7">
    <source>
        <dbReference type="Pfam" id="PF00534"/>
    </source>
</evidence>
<dbReference type="CDD" id="cd03801">
    <property type="entry name" value="GT4_PimA-like"/>
    <property type="match status" value="1"/>
</dbReference>
<dbReference type="InterPro" id="IPR004300">
    <property type="entry name" value="Glyco_hydro_57_N"/>
</dbReference>
<feature type="domain" description="1,4-alpha-glucan branching enzyme C-terminal" evidence="9">
    <location>
        <begin position="416"/>
        <end position="516"/>
    </location>
</feature>
<proteinExistence type="inferred from homology"/>
<feature type="binding site" evidence="4">
    <location>
        <position position="252"/>
    </location>
    <ligand>
        <name>substrate</name>
    </ligand>
</feature>
<dbReference type="InterPro" id="IPR037090">
    <property type="entry name" value="57_glycoside_trans_central"/>
</dbReference>
<dbReference type="Gene3D" id="3.20.110.10">
    <property type="entry name" value="Glycoside hydrolase 38, N terminal domain"/>
    <property type="match status" value="1"/>
</dbReference>
<protein>
    <submittedName>
        <fullName evidence="11">Glycosyl transferase</fullName>
    </submittedName>
</protein>
<evidence type="ECO:0000256" key="3">
    <source>
        <dbReference type="PIRSR" id="PIRSR640042-1"/>
    </source>
</evidence>
<name>A0A0M0KL84_ALKHA</name>
<dbReference type="Pfam" id="PF09210">
    <property type="entry name" value="BE_C"/>
    <property type="match status" value="1"/>
</dbReference>
<evidence type="ECO:0000256" key="2">
    <source>
        <dbReference type="ARBA" id="ARBA00023277"/>
    </source>
</evidence>
<dbReference type="InterPro" id="IPR028098">
    <property type="entry name" value="Glyco_trans_4-like_N"/>
</dbReference>
<feature type="active site" description="Nucleophile" evidence="3">
    <location>
        <position position="183"/>
    </location>
</feature>
<dbReference type="GO" id="GO:0003844">
    <property type="term" value="F:1,4-alpha-glucan branching enzyme activity"/>
    <property type="evidence" value="ECO:0007669"/>
    <property type="project" value="InterPro"/>
</dbReference>
<dbReference type="PATRIC" id="fig|136160.3.peg.2896"/>
<comment type="similarity">
    <text evidence="1 5">Belongs to the glycosyl hydrolase 57 family.</text>
</comment>
<organism evidence="11">
    <name type="scientific">Halalkalibacterium halodurans</name>
    <name type="common">Bacillus halodurans</name>
    <dbReference type="NCBI Taxonomy" id="86665"/>
    <lineage>
        <taxon>Bacteria</taxon>
        <taxon>Bacillati</taxon>
        <taxon>Bacillota</taxon>
        <taxon>Bacilli</taxon>
        <taxon>Bacillales</taxon>
        <taxon>Bacillaceae</taxon>
        <taxon>Halalkalibacterium (ex Joshi et al. 2022)</taxon>
    </lineage>
</organism>
<dbReference type="SUPFAM" id="SSF53756">
    <property type="entry name" value="UDP-Glycosyltransferase/glycogen phosphorylase"/>
    <property type="match status" value="1"/>
</dbReference>
<dbReference type="GO" id="GO:0005576">
    <property type="term" value="C:extracellular region"/>
    <property type="evidence" value="ECO:0007669"/>
    <property type="project" value="TreeGrafter"/>
</dbReference>
<evidence type="ECO:0000256" key="6">
    <source>
        <dbReference type="SAM" id="Coils"/>
    </source>
</evidence>
<evidence type="ECO:0000313" key="11">
    <source>
        <dbReference type="EMBL" id="KOO39550.1"/>
    </source>
</evidence>
<feature type="domain" description="Glycoside hydrolase family 57 N-terminal" evidence="8">
    <location>
        <begin position="8"/>
        <end position="340"/>
    </location>
</feature>
<dbReference type="EMBL" id="LILD01000001">
    <property type="protein sequence ID" value="KOO39550.1"/>
    <property type="molecule type" value="Genomic_DNA"/>
</dbReference>
<dbReference type="InterPro" id="IPR011330">
    <property type="entry name" value="Glyco_hydro/deAcase_b/a-brl"/>
</dbReference>
<dbReference type="InterPro" id="IPR028995">
    <property type="entry name" value="Glyco_hydro_57/38_cen_sf"/>
</dbReference>
<dbReference type="InterPro" id="IPR015293">
    <property type="entry name" value="BE_C"/>
</dbReference>
<feature type="binding site" evidence="4">
    <location>
        <position position="396"/>
    </location>
    <ligand>
        <name>substrate</name>
    </ligand>
</feature>
<accession>A0A0M0KL84</accession>
<evidence type="ECO:0000256" key="4">
    <source>
        <dbReference type="PIRSR" id="PIRSR640042-2"/>
    </source>
</evidence>
<keyword evidence="11" id="KW-0808">Transferase</keyword>
<dbReference type="GeneID" id="87597043"/>
<dbReference type="SUPFAM" id="SSF88688">
    <property type="entry name" value="Families 57/38 glycoside transferase middle domain"/>
    <property type="match status" value="1"/>
</dbReference>